<dbReference type="PANTHER" id="PTHR43612">
    <property type="entry name" value="TRIFUNCTIONAL ENZYME SUBUNIT ALPHA"/>
    <property type="match status" value="1"/>
</dbReference>
<dbReference type="InterPro" id="IPR029045">
    <property type="entry name" value="ClpP/crotonase-like_dom_sf"/>
</dbReference>
<accession>A0ABW1G1I2</accession>
<keyword evidence="6" id="KW-0520">NAD</keyword>
<evidence type="ECO:0000256" key="1">
    <source>
        <dbReference type="ARBA" id="ARBA00005005"/>
    </source>
</evidence>
<dbReference type="CDD" id="cd06558">
    <property type="entry name" value="crotonase-like"/>
    <property type="match status" value="1"/>
</dbReference>
<comment type="similarity">
    <text evidence="2">In the central section; belongs to the 3-hydroxyacyl-CoA dehydrogenase family.</text>
</comment>
<dbReference type="SUPFAM" id="SSF51735">
    <property type="entry name" value="NAD(P)-binding Rossmann-fold domains"/>
    <property type="match status" value="1"/>
</dbReference>
<evidence type="ECO:0000256" key="3">
    <source>
        <dbReference type="ARBA" id="ARBA00022832"/>
    </source>
</evidence>
<dbReference type="InterPro" id="IPR036291">
    <property type="entry name" value="NAD(P)-bd_dom_sf"/>
</dbReference>
<name>A0ABW1G1I2_9ACTN</name>
<dbReference type="InterPro" id="IPR001753">
    <property type="entry name" value="Enoyl-CoA_hydra/iso"/>
</dbReference>
<dbReference type="Pfam" id="PF00725">
    <property type="entry name" value="3HCDH"/>
    <property type="match status" value="1"/>
</dbReference>
<evidence type="ECO:0000313" key="14">
    <source>
        <dbReference type="Proteomes" id="UP001596174"/>
    </source>
</evidence>
<sequence>MSNPIHLSRDDEGVVTLTLDLPGSANVMNAAYRDAMGATVERLRAQVEDITGVVITSAKQTFFAGGDLNTLIQVDQAHAAEFRRELDVVKGQLRALETLGRPVVAAVNGSALGGGLELALACHHRVCLDDPSIRLGFPEVTLGLLPGAGGIARTVRMFGVQRALPLLSEGRQLRPEQALKAGWVDELAHDRDELVAKARAWVLADPQPLQPWDRPGHRVPDLKPFDPESYPLLAAAPAVVRQKTHGCYPAVERILAAAVEGALLDFETALAVESEYMTELTTGQTAKNMIGTFWFQLNEIKAGRSRPQGPEARPVRRVAVLGAGMMGAGIAEVSAQAGIDVVLKDVDEAAARRGVEAVAARLDRRVAKGRLTAAKRDALLARITPTGSDADLAGCDLVVEAVFEDRDLKLRVLGTAEKEVLPDAVIASNTSTLPITGLAGAVPEPERFIGLHFFSPVDRMPLVEIITGSRTAPETLARAFDYVLQIRKTPIVVNDSRGFYTSRTFGTYLTEGIALLGEGVHPALVENVARKAGMAVGPLAVCDEVTLTLPLRIRAQTMTDLGDAAPAGLGAGPAYEVLLAMTGELGRTGKAGGAGFYEYPADGAKYLWPGLVQRWTKGDGLGVPEQDVRDRLLYIQALETVRILEEGVLTSVADANVGSVLGIGFAPWTGGTLQFVNATGLDRFVARADELADAYGERFRPTPGLRAKAAAGERF</sequence>
<dbReference type="InterPro" id="IPR050136">
    <property type="entry name" value="FA_oxidation_alpha_subunit"/>
</dbReference>
<proteinExistence type="inferred from homology"/>
<dbReference type="Proteomes" id="UP001596174">
    <property type="component" value="Unassembled WGS sequence"/>
</dbReference>
<evidence type="ECO:0000256" key="5">
    <source>
        <dbReference type="ARBA" id="ARBA00023002"/>
    </source>
</evidence>
<keyword evidence="8" id="KW-0456">Lyase</keyword>
<evidence type="ECO:0000313" key="13">
    <source>
        <dbReference type="EMBL" id="MFC5907958.1"/>
    </source>
</evidence>
<evidence type="ECO:0000256" key="10">
    <source>
        <dbReference type="ARBA" id="ARBA00049556"/>
    </source>
</evidence>
<comment type="caution">
    <text evidence="13">The sequence shown here is derived from an EMBL/GenBank/DDBJ whole genome shotgun (WGS) entry which is preliminary data.</text>
</comment>
<reference evidence="14" key="1">
    <citation type="journal article" date="2019" name="Int. J. Syst. Evol. Microbiol.">
        <title>The Global Catalogue of Microorganisms (GCM) 10K type strain sequencing project: providing services to taxonomists for standard genome sequencing and annotation.</title>
        <authorList>
            <consortium name="The Broad Institute Genomics Platform"/>
            <consortium name="The Broad Institute Genome Sequencing Center for Infectious Disease"/>
            <person name="Wu L."/>
            <person name="Ma J."/>
        </authorList>
    </citation>
    <scope>NUCLEOTIDE SEQUENCE [LARGE SCALE GENOMIC DNA]</scope>
    <source>
        <strain evidence="14">JCM 4816</strain>
    </source>
</reference>
<keyword evidence="4" id="KW-0442">Lipid degradation</keyword>
<comment type="catalytic activity">
    <reaction evidence="10">
        <text>a (3S)-3-hydroxyacyl-CoA + NAD(+) = a 3-oxoacyl-CoA + NADH + H(+)</text>
        <dbReference type="Rhea" id="RHEA:22432"/>
        <dbReference type="ChEBI" id="CHEBI:15378"/>
        <dbReference type="ChEBI" id="CHEBI:57318"/>
        <dbReference type="ChEBI" id="CHEBI:57540"/>
        <dbReference type="ChEBI" id="CHEBI:57945"/>
        <dbReference type="ChEBI" id="CHEBI:90726"/>
        <dbReference type="EC" id="1.1.1.35"/>
    </reaction>
</comment>
<evidence type="ECO:0000259" key="11">
    <source>
        <dbReference type="Pfam" id="PF00725"/>
    </source>
</evidence>
<dbReference type="Gene3D" id="3.90.226.10">
    <property type="entry name" value="2-enoyl-CoA Hydratase, Chain A, domain 1"/>
    <property type="match status" value="1"/>
</dbReference>
<keyword evidence="14" id="KW-1185">Reference proteome</keyword>
<dbReference type="SUPFAM" id="SSF52096">
    <property type="entry name" value="ClpP/crotonase"/>
    <property type="match status" value="1"/>
</dbReference>
<comment type="pathway">
    <text evidence="1">Lipid metabolism; fatty acid beta-oxidation.</text>
</comment>
<keyword evidence="9" id="KW-0511">Multifunctional enzyme</keyword>
<dbReference type="PANTHER" id="PTHR43612:SF3">
    <property type="entry name" value="TRIFUNCTIONAL ENZYME SUBUNIT ALPHA, MITOCHONDRIAL"/>
    <property type="match status" value="1"/>
</dbReference>
<dbReference type="Gene3D" id="3.40.50.720">
    <property type="entry name" value="NAD(P)-binding Rossmann-like Domain"/>
    <property type="match status" value="1"/>
</dbReference>
<dbReference type="Pfam" id="PF00378">
    <property type="entry name" value="ECH_1"/>
    <property type="match status" value="1"/>
</dbReference>
<dbReference type="SUPFAM" id="SSF48179">
    <property type="entry name" value="6-phosphogluconate dehydrogenase C-terminal domain-like"/>
    <property type="match status" value="2"/>
</dbReference>
<evidence type="ECO:0000256" key="9">
    <source>
        <dbReference type="ARBA" id="ARBA00023268"/>
    </source>
</evidence>
<keyword evidence="3" id="KW-0276">Fatty acid metabolism</keyword>
<feature type="domain" description="3-hydroxyacyl-CoA dehydrogenase NAD binding" evidence="12">
    <location>
        <begin position="318"/>
        <end position="495"/>
    </location>
</feature>
<dbReference type="RefSeq" id="WP_380582902.1">
    <property type="nucleotide sequence ID" value="NZ_JBHSQJ010000047.1"/>
</dbReference>
<keyword evidence="7" id="KW-0443">Lipid metabolism</keyword>
<dbReference type="Gene3D" id="1.10.1040.50">
    <property type="match status" value="1"/>
</dbReference>
<organism evidence="13 14">
    <name type="scientific">Streptacidiphilus monticola</name>
    <dbReference type="NCBI Taxonomy" id="2161674"/>
    <lineage>
        <taxon>Bacteria</taxon>
        <taxon>Bacillati</taxon>
        <taxon>Actinomycetota</taxon>
        <taxon>Actinomycetes</taxon>
        <taxon>Kitasatosporales</taxon>
        <taxon>Streptomycetaceae</taxon>
        <taxon>Streptacidiphilus</taxon>
    </lineage>
</organism>
<evidence type="ECO:0000256" key="2">
    <source>
        <dbReference type="ARBA" id="ARBA00007005"/>
    </source>
</evidence>
<gene>
    <name evidence="13" type="ORF">ACFP3V_12120</name>
</gene>
<evidence type="ECO:0000256" key="4">
    <source>
        <dbReference type="ARBA" id="ARBA00022963"/>
    </source>
</evidence>
<evidence type="ECO:0000256" key="8">
    <source>
        <dbReference type="ARBA" id="ARBA00023239"/>
    </source>
</evidence>
<keyword evidence="5" id="KW-0560">Oxidoreductase</keyword>
<evidence type="ECO:0000259" key="12">
    <source>
        <dbReference type="Pfam" id="PF02737"/>
    </source>
</evidence>
<feature type="domain" description="3-hydroxyacyl-CoA dehydrogenase C-terminal" evidence="11">
    <location>
        <begin position="498"/>
        <end position="599"/>
    </location>
</feature>
<evidence type="ECO:0000256" key="6">
    <source>
        <dbReference type="ARBA" id="ARBA00023027"/>
    </source>
</evidence>
<dbReference type="EMBL" id="JBHSQJ010000047">
    <property type="protein sequence ID" value="MFC5907958.1"/>
    <property type="molecule type" value="Genomic_DNA"/>
</dbReference>
<dbReference type="InterPro" id="IPR006176">
    <property type="entry name" value="3-OHacyl-CoA_DH_NAD-bd"/>
</dbReference>
<dbReference type="Pfam" id="PF02737">
    <property type="entry name" value="3HCDH_N"/>
    <property type="match status" value="1"/>
</dbReference>
<evidence type="ECO:0000256" key="7">
    <source>
        <dbReference type="ARBA" id="ARBA00023098"/>
    </source>
</evidence>
<protein>
    <submittedName>
        <fullName evidence="13">3-hydroxyacyl-CoA dehydrogenase NAD-binding domain-containing protein</fullName>
    </submittedName>
</protein>
<dbReference type="InterPro" id="IPR008927">
    <property type="entry name" value="6-PGluconate_DH-like_C_sf"/>
</dbReference>
<dbReference type="InterPro" id="IPR006108">
    <property type="entry name" value="3HC_DH_C"/>
</dbReference>